<name>A0A5S4YMI0_9BRAD</name>
<gene>
    <name evidence="3" type="ORF">FXV83_16700</name>
</gene>
<evidence type="ECO:0000313" key="4">
    <source>
        <dbReference type="Proteomes" id="UP000324797"/>
    </source>
</evidence>
<reference evidence="3 4" key="1">
    <citation type="submission" date="2019-08" db="EMBL/GenBank/DDBJ databases">
        <title>Bradyrhizobium hipponensis sp. nov., a rhizobium isolated from a Lupinus angustifolius root nodule in Tunisia.</title>
        <authorList>
            <person name="Off K."/>
            <person name="Rejili M."/>
            <person name="Mars M."/>
            <person name="Brachmann A."/>
            <person name="Marin M."/>
        </authorList>
    </citation>
    <scope>NUCLEOTIDE SEQUENCE [LARGE SCALE GENOMIC DNA]</scope>
    <source>
        <strain evidence="4">aSej3</strain>
    </source>
</reference>
<protein>
    <submittedName>
        <fullName evidence="3">DUF2493 domain-containing protein</fullName>
    </submittedName>
</protein>
<dbReference type="Proteomes" id="UP000324797">
    <property type="component" value="Unassembled WGS sequence"/>
</dbReference>
<feature type="compositionally biased region" description="Basic and acidic residues" evidence="1">
    <location>
        <begin position="1"/>
        <end position="27"/>
    </location>
</feature>
<evidence type="ECO:0000259" key="2">
    <source>
        <dbReference type="Pfam" id="PF10686"/>
    </source>
</evidence>
<dbReference type="Pfam" id="PF10686">
    <property type="entry name" value="YAcAr"/>
    <property type="match status" value="1"/>
</dbReference>
<keyword evidence="4" id="KW-1185">Reference proteome</keyword>
<organism evidence="3 4">
    <name type="scientific">Bradyrhizobium hipponense</name>
    <dbReference type="NCBI Taxonomy" id="2605638"/>
    <lineage>
        <taxon>Bacteria</taxon>
        <taxon>Pseudomonadati</taxon>
        <taxon>Pseudomonadota</taxon>
        <taxon>Alphaproteobacteria</taxon>
        <taxon>Hyphomicrobiales</taxon>
        <taxon>Nitrobacteraceae</taxon>
        <taxon>Bradyrhizobium</taxon>
    </lineage>
</organism>
<dbReference type="EMBL" id="VSTH01000051">
    <property type="protein sequence ID" value="TYO65570.1"/>
    <property type="molecule type" value="Genomic_DNA"/>
</dbReference>
<feature type="region of interest" description="Disordered" evidence="1">
    <location>
        <begin position="1"/>
        <end position="35"/>
    </location>
</feature>
<dbReference type="InterPro" id="IPR019627">
    <property type="entry name" value="YAcAr"/>
</dbReference>
<evidence type="ECO:0000256" key="1">
    <source>
        <dbReference type="SAM" id="MobiDB-lite"/>
    </source>
</evidence>
<dbReference type="RefSeq" id="WP_148740504.1">
    <property type="nucleotide sequence ID" value="NZ_VSTH01000051.1"/>
</dbReference>
<evidence type="ECO:0000313" key="3">
    <source>
        <dbReference type="EMBL" id="TYO65570.1"/>
    </source>
</evidence>
<proteinExistence type="predicted"/>
<dbReference type="AlphaFoldDB" id="A0A5S4YMI0"/>
<accession>A0A5S4YMI0</accession>
<feature type="domain" description="YspA cpYpsA-related SLOG" evidence="2">
    <location>
        <begin position="29"/>
        <end position="57"/>
    </location>
</feature>
<comment type="caution">
    <text evidence="3">The sequence shown here is derived from an EMBL/GenBank/DDBJ whole genome shotgun (WGS) entry which is preliminary data.</text>
</comment>
<sequence length="127" mass="13987">MSRSNDYPERRDDRFDSRKVGCERGEIPGEASGADRLAREWAEEGGVAVDPYPADWDNIERPGAAVRRNKYGKLYDALAGHVRNEQMLREGRPQFAVACPGGTGTRDMTIRSLEYGLSPACPTSLAA</sequence>